<dbReference type="EMBL" id="CATNWA010020571">
    <property type="protein sequence ID" value="CAI9618982.1"/>
    <property type="molecule type" value="Genomic_DNA"/>
</dbReference>
<evidence type="ECO:0000313" key="2">
    <source>
        <dbReference type="Proteomes" id="UP001162483"/>
    </source>
</evidence>
<gene>
    <name evidence="1" type="ORF">SPARVUS_LOCUS15767296</name>
</gene>
<proteinExistence type="predicted"/>
<keyword evidence="2" id="KW-1185">Reference proteome</keyword>
<name>A0ABN9HEC7_9NEOB</name>
<dbReference type="SMART" id="SM00367">
    <property type="entry name" value="LRR_CC"/>
    <property type="match status" value="3"/>
</dbReference>
<evidence type="ECO:0000313" key="1">
    <source>
        <dbReference type="EMBL" id="CAI9618982.1"/>
    </source>
</evidence>
<dbReference type="SUPFAM" id="SSF52047">
    <property type="entry name" value="RNI-like"/>
    <property type="match status" value="2"/>
</dbReference>
<dbReference type="InterPro" id="IPR006553">
    <property type="entry name" value="Leu-rich_rpt_Cys-con_subtyp"/>
</dbReference>
<sequence length="508" mass="56142">MSRRKEVVTLTGLCLQNIADNMQSVWMKDYMMKNMEEYNFLFIEGPFNQLAGSLVQELIRILGESHKLNKGCLHLLLQPHLLELSLRSCAGLVNVAIMQLVTVRCKHLTSLDLHSCNRVPAVSLATLIEGLPRLTKLCLVDTQSDSLVLTAIGRSCPRLCELDISRCKKVSSSSLLSLVYDSKSATFCCQALRVLLLQDVKPKGSLDQWAQVLCFVLLALPGLEELPNPSLPAALSLLYHGSFTQLGPCFDGFPPLAEVARSRTVRESDIKGVANMRNHQSNSHASAPKVTHQKSSEMLGMTERLTLRLKKLEDLEEDDMSVLGSLCPLVEEVAISLGSQPLGTWSLVQWPHLTQLVLHCTQKPERTLEEFLATLQVIGNSLRVLSVQNLLWCQDESLPTLLAMCPNLQSFKSHFTVLRQNLPPNEPELPPWRGAPLPLPRLHTFSLLIEGEGSPQAVFQHKLGGFLVSILKGSPQLESLSLCGVQSPLDSVFEVVYGSSPPPNPCRD</sequence>
<dbReference type="InterPro" id="IPR032675">
    <property type="entry name" value="LRR_dom_sf"/>
</dbReference>
<accession>A0ABN9HEC7</accession>
<dbReference type="PANTHER" id="PTHR13318">
    <property type="entry name" value="PARTNER OF PAIRED, ISOFORM B-RELATED"/>
    <property type="match status" value="1"/>
</dbReference>
<dbReference type="Gene3D" id="3.80.10.10">
    <property type="entry name" value="Ribonuclease Inhibitor"/>
    <property type="match status" value="1"/>
</dbReference>
<protein>
    <submittedName>
        <fullName evidence="1">Uncharacterized protein</fullName>
    </submittedName>
</protein>
<organism evidence="1 2">
    <name type="scientific">Staurois parvus</name>
    <dbReference type="NCBI Taxonomy" id="386267"/>
    <lineage>
        <taxon>Eukaryota</taxon>
        <taxon>Metazoa</taxon>
        <taxon>Chordata</taxon>
        <taxon>Craniata</taxon>
        <taxon>Vertebrata</taxon>
        <taxon>Euteleostomi</taxon>
        <taxon>Amphibia</taxon>
        <taxon>Batrachia</taxon>
        <taxon>Anura</taxon>
        <taxon>Neobatrachia</taxon>
        <taxon>Ranoidea</taxon>
        <taxon>Ranidae</taxon>
        <taxon>Staurois</taxon>
    </lineage>
</organism>
<comment type="caution">
    <text evidence="1">The sequence shown here is derived from an EMBL/GenBank/DDBJ whole genome shotgun (WGS) entry which is preliminary data.</text>
</comment>
<dbReference type="Proteomes" id="UP001162483">
    <property type="component" value="Unassembled WGS sequence"/>
</dbReference>
<reference evidence="1" key="1">
    <citation type="submission" date="2023-05" db="EMBL/GenBank/DDBJ databases">
        <authorList>
            <person name="Stuckert A."/>
        </authorList>
    </citation>
    <scope>NUCLEOTIDE SEQUENCE</scope>
</reference>